<sequence>MKELKLYTIQYVGLKEGEHTFEYTITKSFFDLFNYDDFNDASVEATLLLTKKSTFMEFDFNISGTINVNCDVTNEPYDQPISGSYELVVKFGQEFNDDIEDVLILPFGEYEVNVAQYIYELIVLSMPNKRVHPGIADGTLKSDILEKLEELSIPDQRAKEEKEEKEETDPRWDSLKKLLTDK</sequence>
<keyword evidence="3" id="KW-1185">Reference proteome</keyword>
<feature type="compositionally biased region" description="Basic and acidic residues" evidence="1">
    <location>
        <begin position="168"/>
        <end position="182"/>
    </location>
</feature>
<reference evidence="2 3" key="1">
    <citation type="submission" date="2014-10" db="EMBL/GenBank/DDBJ databases">
        <title>Draft genome sequence of the proteorhodopsin-containing marine bacterium Dokdonia donghaensis.</title>
        <authorList>
            <person name="Gomez-Consarnau L."/>
            <person name="Gonzalez J.M."/>
            <person name="Riedel T."/>
            <person name="Jaenicke S."/>
            <person name="Wagner-Doebler I."/>
            <person name="Fuhrman J.A."/>
        </authorList>
    </citation>
    <scope>NUCLEOTIDE SEQUENCE [LARGE SCALE GENOMIC DNA]</scope>
    <source>
        <strain evidence="2 3">DSW-1</strain>
    </source>
</reference>
<dbReference type="OrthoDB" id="1524821at2"/>
<dbReference type="InterPro" id="IPR003772">
    <property type="entry name" value="YceD"/>
</dbReference>
<dbReference type="AlphaFoldDB" id="A0A0A2GTA7"/>
<dbReference type="RefSeq" id="WP_035325570.1">
    <property type="nucleotide sequence ID" value="NZ_CP015125.1"/>
</dbReference>
<dbReference type="EMBL" id="JSAQ01000001">
    <property type="protein sequence ID" value="KGO06504.1"/>
    <property type="molecule type" value="Genomic_DNA"/>
</dbReference>
<keyword evidence="2" id="KW-0238">DNA-binding</keyword>
<evidence type="ECO:0000313" key="2">
    <source>
        <dbReference type="EMBL" id="KGO06504.1"/>
    </source>
</evidence>
<organism evidence="2 3">
    <name type="scientific">Dokdonia donghaensis DSW-1</name>
    <dbReference type="NCBI Taxonomy" id="1300343"/>
    <lineage>
        <taxon>Bacteria</taxon>
        <taxon>Pseudomonadati</taxon>
        <taxon>Bacteroidota</taxon>
        <taxon>Flavobacteriia</taxon>
        <taxon>Flavobacteriales</taxon>
        <taxon>Flavobacteriaceae</taxon>
        <taxon>Dokdonia</taxon>
    </lineage>
</organism>
<dbReference type="Pfam" id="PF02620">
    <property type="entry name" value="YceD"/>
    <property type="match status" value="1"/>
</dbReference>
<proteinExistence type="predicted"/>
<accession>A0A0A2GTA7</accession>
<evidence type="ECO:0000256" key="1">
    <source>
        <dbReference type="SAM" id="MobiDB-lite"/>
    </source>
</evidence>
<feature type="region of interest" description="Disordered" evidence="1">
    <location>
        <begin position="152"/>
        <end position="182"/>
    </location>
</feature>
<comment type="caution">
    <text evidence="2">The sequence shown here is derived from an EMBL/GenBank/DDBJ whole genome shotgun (WGS) entry which is preliminary data.</text>
</comment>
<dbReference type="GO" id="GO:0003677">
    <property type="term" value="F:DNA binding"/>
    <property type="evidence" value="ECO:0007669"/>
    <property type="project" value="UniProtKB-KW"/>
</dbReference>
<name>A0A0A2GTA7_9FLAO</name>
<gene>
    <name evidence="2" type="ORF">NV36_06395</name>
</gene>
<feature type="compositionally biased region" description="Basic and acidic residues" evidence="1">
    <location>
        <begin position="152"/>
        <end position="162"/>
    </location>
</feature>
<protein>
    <submittedName>
        <fullName evidence="2">DNA-binding protein</fullName>
    </submittedName>
</protein>
<dbReference type="Proteomes" id="UP000030140">
    <property type="component" value="Unassembled WGS sequence"/>
</dbReference>
<evidence type="ECO:0000313" key="3">
    <source>
        <dbReference type="Proteomes" id="UP000030140"/>
    </source>
</evidence>